<keyword evidence="4 11" id="KW-0732">Signal</keyword>
<evidence type="ECO:0000256" key="8">
    <source>
        <dbReference type="ARBA" id="ARBA00023157"/>
    </source>
</evidence>
<evidence type="ECO:0000256" key="10">
    <source>
        <dbReference type="ARBA" id="ARBA00038868"/>
    </source>
</evidence>
<evidence type="ECO:0000256" key="2">
    <source>
        <dbReference type="ARBA" id="ARBA00007664"/>
    </source>
</evidence>
<evidence type="ECO:0000313" key="13">
    <source>
        <dbReference type="Proteomes" id="UP000504633"/>
    </source>
</evidence>
<evidence type="ECO:0000256" key="1">
    <source>
        <dbReference type="ARBA" id="ARBA00004239"/>
    </source>
</evidence>
<evidence type="ECO:0000313" key="14">
    <source>
        <dbReference type="RefSeq" id="XP_023177133.2"/>
    </source>
</evidence>
<dbReference type="AlphaFoldDB" id="A0A6J1MD09"/>
<dbReference type="GO" id="GO:0005576">
    <property type="term" value="C:extracellular region"/>
    <property type="evidence" value="ECO:0007669"/>
    <property type="project" value="UniProtKB-SubCell"/>
</dbReference>
<proteinExistence type="inferred from homology"/>
<evidence type="ECO:0000256" key="7">
    <source>
        <dbReference type="ARBA" id="ARBA00023145"/>
    </source>
</evidence>
<evidence type="ECO:0000256" key="11">
    <source>
        <dbReference type="SAM" id="SignalP"/>
    </source>
</evidence>
<dbReference type="KEGG" id="dhe:111603682"/>
<evidence type="ECO:0000256" key="9">
    <source>
        <dbReference type="ARBA" id="ARBA00036320"/>
    </source>
</evidence>
<evidence type="ECO:0000256" key="4">
    <source>
        <dbReference type="ARBA" id="ARBA00022729"/>
    </source>
</evidence>
<dbReference type="PANTHER" id="PTHR24276">
    <property type="entry name" value="POLYSERASE-RELATED"/>
    <property type="match status" value="1"/>
</dbReference>
<evidence type="ECO:0000256" key="3">
    <source>
        <dbReference type="ARBA" id="ARBA00022670"/>
    </source>
</evidence>
<feature type="chain" id="PRO_5026973151" description="trypsin" evidence="11">
    <location>
        <begin position="24"/>
        <end position="296"/>
    </location>
</feature>
<dbReference type="EC" id="3.4.21.4" evidence="10"/>
<feature type="signal peptide" evidence="11">
    <location>
        <begin position="1"/>
        <end position="23"/>
    </location>
</feature>
<protein>
    <recommendedName>
        <fullName evidence="10">trypsin</fullName>
        <ecNumber evidence="10">3.4.21.4</ecNumber>
    </recommendedName>
</protein>
<keyword evidence="3" id="KW-0645">Protease</keyword>
<gene>
    <name evidence="14" type="primary">LOC111603682</name>
</gene>
<dbReference type="InterPro" id="IPR043504">
    <property type="entry name" value="Peptidase_S1_PA_chymotrypsin"/>
</dbReference>
<evidence type="ECO:0000259" key="12">
    <source>
        <dbReference type="PROSITE" id="PS50240"/>
    </source>
</evidence>
<name>A0A6J1MD09_DROHY</name>
<comment type="catalytic activity">
    <reaction evidence="9">
        <text>Preferential cleavage: Arg-|-Xaa, Lys-|-Xaa.</text>
        <dbReference type="EC" id="3.4.21.4"/>
    </reaction>
</comment>
<dbReference type="PANTHER" id="PTHR24276:SF91">
    <property type="entry name" value="AT26814P-RELATED"/>
    <property type="match status" value="1"/>
</dbReference>
<keyword evidence="13" id="KW-1185">Reference proteome</keyword>
<keyword evidence="8" id="KW-1015">Disulfide bond</keyword>
<evidence type="ECO:0000256" key="6">
    <source>
        <dbReference type="ARBA" id="ARBA00022825"/>
    </source>
</evidence>
<dbReference type="InterPro" id="IPR001314">
    <property type="entry name" value="Peptidase_S1A"/>
</dbReference>
<accession>A0A6J1MD09</accession>
<comment type="subcellular location">
    <subcellularLocation>
        <location evidence="1">Secreted</location>
        <location evidence="1">Extracellular space</location>
    </subcellularLocation>
</comment>
<keyword evidence="5" id="KW-0378">Hydrolase</keyword>
<dbReference type="SMART" id="SM00020">
    <property type="entry name" value="Tryp_SPc"/>
    <property type="match status" value="1"/>
</dbReference>
<keyword evidence="7" id="KW-0865">Zymogen</keyword>
<dbReference type="OMA" id="HMKWIDE"/>
<dbReference type="Proteomes" id="UP000504633">
    <property type="component" value="Unplaced"/>
</dbReference>
<reference evidence="14" key="1">
    <citation type="submission" date="2025-08" db="UniProtKB">
        <authorList>
            <consortium name="RefSeq"/>
        </authorList>
    </citation>
    <scope>IDENTIFICATION</scope>
    <source>
        <strain evidence="14">15085-1641.00</strain>
        <tissue evidence="14">Whole body</tissue>
    </source>
</reference>
<sequence>MTYRNLIDIQILLILLGIQLLDSDERVKRLATPSFTREALANTGKYVVSIRSRTPHKYFGDNHFCAGSIVSPIFVLTAAQCVMNKQKVLRRSRVLLIVAGAPNRLKFFASSLHVPVKTIFVPQNYTVFNTNNIALLKTSLELPTNNFRIGIARLPISPAVNGLYYRSMGWGRIFKGGPLASSILFIDVLLHDFATCKRLIRPFTPDMLCVGNLHKPKLDEHPCSGDAGDPLILNNTVYGVATYGLGCGNNLYPSVYTNVWYHMDWMRDIMERNNCGKAQCLTVYVLIALYACSYCI</sequence>
<dbReference type="SUPFAM" id="SSF50494">
    <property type="entry name" value="Trypsin-like serine proteases"/>
    <property type="match status" value="1"/>
</dbReference>
<dbReference type="Gene3D" id="2.40.10.10">
    <property type="entry name" value="Trypsin-like serine proteases"/>
    <property type="match status" value="1"/>
</dbReference>
<dbReference type="CDD" id="cd00190">
    <property type="entry name" value="Tryp_SPc"/>
    <property type="match status" value="1"/>
</dbReference>
<dbReference type="OrthoDB" id="10059102at2759"/>
<dbReference type="Pfam" id="PF00089">
    <property type="entry name" value="Trypsin"/>
    <property type="match status" value="1"/>
</dbReference>
<dbReference type="GeneID" id="111603682"/>
<organism evidence="13 14">
    <name type="scientific">Drosophila hydei</name>
    <name type="common">Fruit fly</name>
    <dbReference type="NCBI Taxonomy" id="7224"/>
    <lineage>
        <taxon>Eukaryota</taxon>
        <taxon>Metazoa</taxon>
        <taxon>Ecdysozoa</taxon>
        <taxon>Arthropoda</taxon>
        <taxon>Hexapoda</taxon>
        <taxon>Insecta</taxon>
        <taxon>Pterygota</taxon>
        <taxon>Neoptera</taxon>
        <taxon>Endopterygota</taxon>
        <taxon>Diptera</taxon>
        <taxon>Brachycera</taxon>
        <taxon>Muscomorpha</taxon>
        <taxon>Ephydroidea</taxon>
        <taxon>Drosophilidae</taxon>
        <taxon>Drosophila</taxon>
    </lineage>
</organism>
<comment type="similarity">
    <text evidence="2">Belongs to the peptidase S1 family.</text>
</comment>
<feature type="domain" description="Peptidase S1" evidence="12">
    <location>
        <begin position="14"/>
        <end position="271"/>
    </location>
</feature>
<dbReference type="GO" id="GO:0004252">
    <property type="term" value="F:serine-type endopeptidase activity"/>
    <property type="evidence" value="ECO:0007669"/>
    <property type="project" value="UniProtKB-EC"/>
</dbReference>
<evidence type="ECO:0000256" key="5">
    <source>
        <dbReference type="ARBA" id="ARBA00022801"/>
    </source>
</evidence>
<dbReference type="InterPro" id="IPR001254">
    <property type="entry name" value="Trypsin_dom"/>
</dbReference>
<dbReference type="InterPro" id="IPR050430">
    <property type="entry name" value="Peptidase_S1"/>
</dbReference>
<dbReference type="GO" id="GO:0006508">
    <property type="term" value="P:proteolysis"/>
    <property type="evidence" value="ECO:0007669"/>
    <property type="project" value="UniProtKB-KW"/>
</dbReference>
<dbReference type="RefSeq" id="XP_023177133.2">
    <property type="nucleotide sequence ID" value="XM_023321365.2"/>
</dbReference>
<dbReference type="InterPro" id="IPR009003">
    <property type="entry name" value="Peptidase_S1_PA"/>
</dbReference>
<dbReference type="PROSITE" id="PS50240">
    <property type="entry name" value="TRYPSIN_DOM"/>
    <property type="match status" value="1"/>
</dbReference>
<keyword evidence="6" id="KW-0720">Serine protease</keyword>
<dbReference type="PRINTS" id="PR00722">
    <property type="entry name" value="CHYMOTRYPSIN"/>
</dbReference>